<dbReference type="EMBL" id="JXTC01000156">
    <property type="protein sequence ID" value="PON84869.1"/>
    <property type="molecule type" value="Genomic_DNA"/>
</dbReference>
<reference evidence="6" key="1">
    <citation type="submission" date="2016-06" db="EMBL/GenBank/DDBJ databases">
        <title>Parallel loss of symbiosis genes in relatives of nitrogen-fixing non-legume Parasponia.</title>
        <authorList>
            <person name="Van Velzen R."/>
            <person name="Holmer R."/>
            <person name="Bu F."/>
            <person name="Rutten L."/>
            <person name="Van Zeijl A."/>
            <person name="Liu W."/>
            <person name="Santuari L."/>
            <person name="Cao Q."/>
            <person name="Sharma T."/>
            <person name="Shen D."/>
            <person name="Roswanjaya Y."/>
            <person name="Wardhani T."/>
            <person name="Kalhor M.S."/>
            <person name="Jansen J."/>
            <person name="Van den Hoogen J."/>
            <person name="Gungor B."/>
            <person name="Hartog M."/>
            <person name="Hontelez J."/>
            <person name="Verver J."/>
            <person name="Yang W.-C."/>
            <person name="Schijlen E."/>
            <person name="Repin R."/>
            <person name="Schilthuizen M."/>
            <person name="Schranz E."/>
            <person name="Heidstra R."/>
            <person name="Miyata K."/>
            <person name="Fedorova E."/>
            <person name="Kohlen W."/>
            <person name="Bisseling T."/>
            <person name="Smit S."/>
            <person name="Geurts R."/>
        </authorList>
    </citation>
    <scope>NUCLEOTIDE SEQUENCE [LARGE SCALE GENOMIC DNA]</scope>
    <source>
        <strain evidence="6">cv. RG33-2</strain>
    </source>
</reference>
<keyword evidence="2 5" id="KW-0378">Hydrolase</keyword>
<dbReference type="FunCoup" id="A0A2P5EH65">
    <property type="interactions" value="207"/>
</dbReference>
<dbReference type="AlphaFoldDB" id="A0A2P5EH65"/>
<gene>
    <name evidence="5" type="ORF">TorRG33x02_194210</name>
</gene>
<accession>A0A2P5EH65</accession>
<dbReference type="PANTHER" id="PTHR10353:SF213">
    <property type="entry name" value="BETA-GLUCOSIDASE 45-RELATED"/>
    <property type="match status" value="1"/>
</dbReference>
<evidence type="ECO:0000256" key="1">
    <source>
        <dbReference type="ARBA" id="ARBA00010838"/>
    </source>
</evidence>
<comment type="similarity">
    <text evidence="1 4">Belongs to the glycosyl hydrolase 1 family.</text>
</comment>
<evidence type="ECO:0000256" key="2">
    <source>
        <dbReference type="ARBA" id="ARBA00022801"/>
    </source>
</evidence>
<protein>
    <submittedName>
        <fullName evidence="5">Glycoside hydrolase</fullName>
    </submittedName>
</protein>
<dbReference type="STRING" id="63057.A0A2P5EH65"/>
<dbReference type="Gene3D" id="3.20.20.80">
    <property type="entry name" value="Glycosidases"/>
    <property type="match status" value="1"/>
</dbReference>
<dbReference type="SUPFAM" id="SSF51445">
    <property type="entry name" value="(Trans)glycosidases"/>
    <property type="match status" value="1"/>
</dbReference>
<organism evidence="5 6">
    <name type="scientific">Trema orientale</name>
    <name type="common">Charcoal tree</name>
    <name type="synonym">Celtis orientalis</name>
    <dbReference type="NCBI Taxonomy" id="63057"/>
    <lineage>
        <taxon>Eukaryota</taxon>
        <taxon>Viridiplantae</taxon>
        <taxon>Streptophyta</taxon>
        <taxon>Embryophyta</taxon>
        <taxon>Tracheophyta</taxon>
        <taxon>Spermatophyta</taxon>
        <taxon>Magnoliopsida</taxon>
        <taxon>eudicotyledons</taxon>
        <taxon>Gunneridae</taxon>
        <taxon>Pentapetalae</taxon>
        <taxon>rosids</taxon>
        <taxon>fabids</taxon>
        <taxon>Rosales</taxon>
        <taxon>Cannabaceae</taxon>
        <taxon>Trema</taxon>
    </lineage>
</organism>
<dbReference type="InParanoid" id="A0A2P5EH65"/>
<evidence type="ECO:0000313" key="5">
    <source>
        <dbReference type="EMBL" id="PON84869.1"/>
    </source>
</evidence>
<dbReference type="Proteomes" id="UP000237000">
    <property type="component" value="Unassembled WGS sequence"/>
</dbReference>
<proteinExistence type="inferred from homology"/>
<evidence type="ECO:0000313" key="6">
    <source>
        <dbReference type="Proteomes" id="UP000237000"/>
    </source>
</evidence>
<evidence type="ECO:0000256" key="4">
    <source>
        <dbReference type="RuleBase" id="RU003690"/>
    </source>
</evidence>
<dbReference type="GO" id="GO:0005975">
    <property type="term" value="P:carbohydrate metabolic process"/>
    <property type="evidence" value="ECO:0007669"/>
    <property type="project" value="InterPro"/>
</dbReference>
<dbReference type="PRINTS" id="PR00131">
    <property type="entry name" value="GLHYDRLASE1"/>
</dbReference>
<keyword evidence="6" id="KW-1185">Reference proteome</keyword>
<dbReference type="InterPro" id="IPR017853">
    <property type="entry name" value="GH"/>
</dbReference>
<comment type="caution">
    <text evidence="5">The sequence shown here is derived from an EMBL/GenBank/DDBJ whole genome shotgun (WGS) entry which is preliminary data.</text>
</comment>
<evidence type="ECO:0000256" key="3">
    <source>
        <dbReference type="ARBA" id="ARBA00023295"/>
    </source>
</evidence>
<sequence length="427" mass="49053">MSSLGVNSYRFSISWARVLPKGIFGDVNLEGINFYNHLIDALIIKGIQPFVTLSHYDVPQELEDRYGAWLSPKSQKDFAYFAEICFKYFGDRVKYWVTFNEPNVQANHGYRYGMFPPSRCSSPFGNCSYGDSGKEPFIAAHNIILSHATAVDVYRTMYQKEQGGSIGIVLQANWFEPLSNSTADKSAAERAQSFTLNWFLDPIIHGKYPAEMEDIVDSILPKFSTSEKEKLKMGLDFIGINHYTSYYVQDCIYSPCEPGFGISRTEGLYRQSSERNGLPIGESVPSPVDWLNVYPHGMEKMVTYVMERYSNIPMYITENGYGFLEKLDSNNEEALHDVHRVKYMADYLDALMRAVRKGADVRGYFAWSLLDNFELRYGYSVRFGLHHVDYATLKRTKKLSATWYKQFISTHKGKSLMPQYNGEDFQY</sequence>
<dbReference type="FunFam" id="3.20.20.80:FF:000020">
    <property type="entry name" value="Beta-glucosidase 12"/>
    <property type="match status" value="1"/>
</dbReference>
<dbReference type="GO" id="GO:0008422">
    <property type="term" value="F:beta-glucosidase activity"/>
    <property type="evidence" value="ECO:0007669"/>
    <property type="project" value="TreeGrafter"/>
</dbReference>
<name>A0A2P5EH65_TREOI</name>
<dbReference type="OrthoDB" id="65569at2759"/>
<dbReference type="Pfam" id="PF00232">
    <property type="entry name" value="Glyco_hydro_1"/>
    <property type="match status" value="1"/>
</dbReference>
<dbReference type="PANTHER" id="PTHR10353">
    <property type="entry name" value="GLYCOSYL HYDROLASE"/>
    <property type="match status" value="1"/>
</dbReference>
<keyword evidence="3" id="KW-0326">Glycosidase</keyword>
<dbReference type="InterPro" id="IPR001360">
    <property type="entry name" value="Glyco_hydro_1"/>
</dbReference>